<name>A0ABQ5ZVA3_9GAMM</name>
<organism evidence="2 3">
    <name type="scientific">Marinospirillum insulare</name>
    <dbReference type="NCBI Taxonomy" id="217169"/>
    <lineage>
        <taxon>Bacteria</taxon>
        <taxon>Pseudomonadati</taxon>
        <taxon>Pseudomonadota</taxon>
        <taxon>Gammaproteobacteria</taxon>
        <taxon>Oceanospirillales</taxon>
        <taxon>Oceanospirillaceae</taxon>
        <taxon>Marinospirillum</taxon>
    </lineage>
</organism>
<feature type="domain" description="HTH merR-type" evidence="1">
    <location>
        <begin position="1"/>
        <end position="29"/>
    </location>
</feature>
<dbReference type="Gene3D" id="1.10.260.40">
    <property type="entry name" value="lambda repressor-like DNA-binding domains"/>
    <property type="match status" value="1"/>
</dbReference>
<dbReference type="EMBL" id="BSOR01000022">
    <property type="protein sequence ID" value="GLR63934.1"/>
    <property type="molecule type" value="Genomic_DNA"/>
</dbReference>
<gene>
    <name evidence="2" type="ORF">GCM10007878_13720</name>
</gene>
<proteinExistence type="predicted"/>
<dbReference type="PROSITE" id="PS50937">
    <property type="entry name" value="HTH_MERR_2"/>
    <property type="match status" value="1"/>
</dbReference>
<dbReference type="RefSeq" id="WP_084324589.1">
    <property type="nucleotide sequence ID" value="NZ_BSOR01000022.1"/>
</dbReference>
<sequence>MDIELAEKIRALKEKHGFSYKKIAEAVGCDISTIYRVRDGLITNPSYLIGKAINDLFLIQGSVEPGRAKDKLGKLSFKKALLRSDS</sequence>
<dbReference type="SUPFAM" id="SSF47413">
    <property type="entry name" value="lambda repressor-like DNA-binding domains"/>
    <property type="match status" value="1"/>
</dbReference>
<dbReference type="Proteomes" id="UP001156682">
    <property type="component" value="Unassembled WGS sequence"/>
</dbReference>
<reference evidence="3" key="1">
    <citation type="journal article" date="2019" name="Int. J. Syst. Evol. Microbiol.">
        <title>The Global Catalogue of Microorganisms (GCM) 10K type strain sequencing project: providing services to taxonomists for standard genome sequencing and annotation.</title>
        <authorList>
            <consortium name="The Broad Institute Genomics Platform"/>
            <consortium name="The Broad Institute Genome Sequencing Center for Infectious Disease"/>
            <person name="Wu L."/>
            <person name="Ma J."/>
        </authorList>
    </citation>
    <scope>NUCLEOTIDE SEQUENCE [LARGE SCALE GENOMIC DNA]</scope>
    <source>
        <strain evidence="3">NBRC 100033</strain>
    </source>
</reference>
<evidence type="ECO:0000313" key="3">
    <source>
        <dbReference type="Proteomes" id="UP001156682"/>
    </source>
</evidence>
<dbReference type="InterPro" id="IPR000551">
    <property type="entry name" value="MerR-type_HTH_dom"/>
</dbReference>
<dbReference type="Pfam" id="PF13384">
    <property type="entry name" value="HTH_23"/>
    <property type="match status" value="1"/>
</dbReference>
<comment type="caution">
    <text evidence="2">The sequence shown here is derived from an EMBL/GenBank/DDBJ whole genome shotgun (WGS) entry which is preliminary data.</text>
</comment>
<dbReference type="InterPro" id="IPR010982">
    <property type="entry name" value="Lambda_DNA-bd_dom_sf"/>
</dbReference>
<evidence type="ECO:0000313" key="2">
    <source>
        <dbReference type="EMBL" id="GLR63934.1"/>
    </source>
</evidence>
<accession>A0ABQ5ZVA3</accession>
<evidence type="ECO:0000259" key="1">
    <source>
        <dbReference type="PROSITE" id="PS50937"/>
    </source>
</evidence>
<keyword evidence="3" id="KW-1185">Reference proteome</keyword>
<protein>
    <recommendedName>
        <fullName evidence="1">HTH merR-type domain-containing protein</fullName>
    </recommendedName>
</protein>